<evidence type="ECO:0000256" key="2">
    <source>
        <dbReference type="ARBA" id="ARBA00022771"/>
    </source>
</evidence>
<evidence type="ECO:0000256" key="4">
    <source>
        <dbReference type="ARBA" id="ARBA00023125"/>
    </source>
</evidence>
<dbReference type="PROSITE" id="PS50950">
    <property type="entry name" value="ZF_THAP"/>
    <property type="match status" value="2"/>
</dbReference>
<keyword evidence="4 5" id="KW-0238">DNA-binding</keyword>
<reference evidence="7" key="1">
    <citation type="submission" date="2022-03" db="EMBL/GenBank/DDBJ databases">
        <authorList>
            <person name="Alioto T."/>
            <person name="Alioto T."/>
            <person name="Gomez Garrido J."/>
        </authorList>
    </citation>
    <scope>NUCLEOTIDE SEQUENCE</scope>
</reference>
<proteinExistence type="predicted"/>
<dbReference type="PANTHER" id="PTHR46927:SF2">
    <property type="entry name" value="THAP DOMAIN-CONTAINING PROTEIN 8"/>
    <property type="match status" value="1"/>
</dbReference>
<dbReference type="Proteomes" id="UP001295444">
    <property type="component" value="Chromosome 05"/>
</dbReference>
<gene>
    <name evidence="7" type="ORF">PECUL_23A024852</name>
</gene>
<dbReference type="SUPFAM" id="SSF57716">
    <property type="entry name" value="Glucocorticoid receptor-like (DNA-binding domain)"/>
    <property type="match status" value="2"/>
</dbReference>
<dbReference type="SMART" id="SM00980">
    <property type="entry name" value="THAP"/>
    <property type="match status" value="2"/>
</dbReference>
<sequence>MKDPERLSEWVAAIKRKNWKPSDSSRICSDHFTDKDYMLRPGAMIPRLRLDAVPSVFEKPTKHLKERVKRKKSVETDKTQVPIKCNETEAQKSDQDDRKHLWVHWVQCATCDNLFEILIACFLKNRQMSNICAVKGCKNAYIKGSGKHFFRFPMKNSEQLSKWLIAIQRGHWKPSVRSRICVDHFSNKDYVRRPGDIIPRLRPHAVPSIFNIKRKNVKDGMIEKAVSCIDMVVQDDIPEKETHRFVDHTYSAVQNIIDRHSSCLNPSTMNLRRRVKTLQRALHLGGFGCGVSPQPFKHSAHLVATERILDLEDALTKTTDSPYCPAPCIYQPS</sequence>
<evidence type="ECO:0000259" key="6">
    <source>
        <dbReference type="PROSITE" id="PS50950"/>
    </source>
</evidence>
<dbReference type="GO" id="GO:0003677">
    <property type="term" value="F:DNA binding"/>
    <property type="evidence" value="ECO:0007669"/>
    <property type="project" value="UniProtKB-UniRule"/>
</dbReference>
<dbReference type="AlphaFoldDB" id="A0AAD1W486"/>
<keyword evidence="2 5" id="KW-0863">Zinc-finger</keyword>
<protein>
    <submittedName>
        <fullName evidence="7">THAP domain-containing 1-like</fullName>
    </submittedName>
</protein>
<dbReference type="Pfam" id="PF05485">
    <property type="entry name" value="THAP"/>
    <property type="match status" value="2"/>
</dbReference>
<evidence type="ECO:0000256" key="1">
    <source>
        <dbReference type="ARBA" id="ARBA00022723"/>
    </source>
</evidence>
<dbReference type="EMBL" id="OW240916">
    <property type="protein sequence ID" value="CAH2292992.1"/>
    <property type="molecule type" value="Genomic_DNA"/>
</dbReference>
<evidence type="ECO:0000256" key="3">
    <source>
        <dbReference type="ARBA" id="ARBA00022833"/>
    </source>
</evidence>
<organism evidence="7 8">
    <name type="scientific">Pelobates cultripes</name>
    <name type="common">Western spadefoot toad</name>
    <dbReference type="NCBI Taxonomy" id="61616"/>
    <lineage>
        <taxon>Eukaryota</taxon>
        <taxon>Metazoa</taxon>
        <taxon>Chordata</taxon>
        <taxon>Craniata</taxon>
        <taxon>Vertebrata</taxon>
        <taxon>Euteleostomi</taxon>
        <taxon>Amphibia</taxon>
        <taxon>Batrachia</taxon>
        <taxon>Anura</taxon>
        <taxon>Pelobatoidea</taxon>
        <taxon>Pelobatidae</taxon>
        <taxon>Pelobates</taxon>
    </lineage>
</organism>
<feature type="domain" description="THAP-type" evidence="6">
    <location>
        <begin position="128"/>
        <end position="210"/>
    </location>
</feature>
<name>A0AAD1W486_PELCU</name>
<feature type="domain" description="THAP-type" evidence="6">
    <location>
        <begin position="1"/>
        <end position="57"/>
    </location>
</feature>
<dbReference type="Gene3D" id="6.20.210.20">
    <property type="entry name" value="THAP domain"/>
    <property type="match status" value="1"/>
</dbReference>
<keyword evidence="8" id="KW-1185">Reference proteome</keyword>
<dbReference type="InterPro" id="IPR038441">
    <property type="entry name" value="THAP_Znf_sf"/>
</dbReference>
<keyword evidence="1" id="KW-0479">Metal-binding</keyword>
<accession>A0AAD1W486</accession>
<dbReference type="InterPro" id="IPR006612">
    <property type="entry name" value="THAP_Znf"/>
</dbReference>
<dbReference type="SMART" id="SM00692">
    <property type="entry name" value="DM3"/>
    <property type="match status" value="2"/>
</dbReference>
<evidence type="ECO:0000313" key="8">
    <source>
        <dbReference type="Proteomes" id="UP001295444"/>
    </source>
</evidence>
<keyword evidence="3" id="KW-0862">Zinc</keyword>
<evidence type="ECO:0000256" key="5">
    <source>
        <dbReference type="PROSITE-ProRule" id="PRU00309"/>
    </source>
</evidence>
<dbReference type="InterPro" id="IPR052224">
    <property type="entry name" value="THAP_domain_protein"/>
</dbReference>
<dbReference type="PANTHER" id="PTHR46927">
    <property type="entry name" value="AGAP005574-PA"/>
    <property type="match status" value="1"/>
</dbReference>
<dbReference type="GO" id="GO:0008270">
    <property type="term" value="F:zinc ion binding"/>
    <property type="evidence" value="ECO:0007669"/>
    <property type="project" value="UniProtKB-KW"/>
</dbReference>
<evidence type="ECO:0000313" key="7">
    <source>
        <dbReference type="EMBL" id="CAH2292992.1"/>
    </source>
</evidence>